<evidence type="ECO:0000256" key="2">
    <source>
        <dbReference type="ARBA" id="ARBA00022485"/>
    </source>
</evidence>
<comment type="cofactor">
    <cofactor evidence="1">
        <name>[4Fe-4S] cluster</name>
        <dbReference type="ChEBI" id="CHEBI:49883"/>
    </cofactor>
</comment>
<sequence length="351" mass="38972">MTRTSSAFGDLCPPVSLWQDLREQFSLRRRLLDVVQIEVTSVCPGRCAYCPHVIMAEHWKSRHMDTTAYARLWPLLRESVRAHLQGWGEPFSHPRFLDMVALARKAGCFVSTTTCGLHMTEDFAKSLVESGLDIIAFSLAGTTAASNDVLRRGVDFSRVMDSIRLLNEVRTARSGVHLEIHIAYLALASRISEVRRLPELMRELGVHAAVVSTLDPNLAPGWAHEAYAPDEQDKIAVARAELDAAAAEAARLGLDFDYSLPEPTPRRGCLENADRTVFVDAQGCMSTCVYLNPPTTLHEPNRRIFGSCLEQDPVSIWKSDAFSAFRAGLLSGEPDAACLRCPKRHARSNRE</sequence>
<dbReference type="Proteomes" id="UP000002216">
    <property type="component" value="Chromosome"/>
</dbReference>
<organism evidence="9 10">
    <name type="scientific">Desulfomicrobium baculatum (strain DSM 4028 / VKM B-1378 / X)</name>
    <name type="common">Desulfovibrio baculatus</name>
    <dbReference type="NCBI Taxonomy" id="525897"/>
    <lineage>
        <taxon>Bacteria</taxon>
        <taxon>Pseudomonadati</taxon>
        <taxon>Thermodesulfobacteriota</taxon>
        <taxon>Desulfovibrionia</taxon>
        <taxon>Desulfovibrionales</taxon>
        <taxon>Desulfomicrobiaceae</taxon>
        <taxon>Desulfomicrobium</taxon>
    </lineage>
</organism>
<keyword evidence="6" id="KW-0411">Iron-sulfur</keyword>
<dbReference type="InterPro" id="IPR023885">
    <property type="entry name" value="4Fe4S-binding_SPASM_dom"/>
</dbReference>
<dbReference type="SFLD" id="SFLDG01387">
    <property type="entry name" value="BtrN-like_SPASM_domain_contain"/>
    <property type="match status" value="1"/>
</dbReference>
<dbReference type="GO" id="GO:0003824">
    <property type="term" value="F:catalytic activity"/>
    <property type="evidence" value="ECO:0007669"/>
    <property type="project" value="InterPro"/>
</dbReference>
<dbReference type="GO" id="GO:0046872">
    <property type="term" value="F:metal ion binding"/>
    <property type="evidence" value="ECO:0007669"/>
    <property type="project" value="UniProtKB-KW"/>
</dbReference>
<proteinExistence type="predicted"/>
<evidence type="ECO:0000313" key="10">
    <source>
        <dbReference type="Proteomes" id="UP000002216"/>
    </source>
</evidence>
<protein>
    <submittedName>
        <fullName evidence="9">Radical SAM domain protein</fullName>
    </submittedName>
</protein>
<evidence type="ECO:0000256" key="3">
    <source>
        <dbReference type="ARBA" id="ARBA00022691"/>
    </source>
</evidence>
<evidence type="ECO:0000256" key="1">
    <source>
        <dbReference type="ARBA" id="ARBA00001966"/>
    </source>
</evidence>
<dbReference type="SUPFAM" id="SSF102114">
    <property type="entry name" value="Radical SAM enzymes"/>
    <property type="match status" value="1"/>
</dbReference>
<evidence type="ECO:0000313" key="9">
    <source>
        <dbReference type="EMBL" id="ACU91155.1"/>
    </source>
</evidence>
<evidence type="ECO:0000259" key="8">
    <source>
        <dbReference type="Pfam" id="PF13186"/>
    </source>
</evidence>
<dbReference type="STRING" id="525897.Dbac_3080"/>
<dbReference type="eggNOG" id="COG0535">
    <property type="taxonomic scope" value="Bacteria"/>
</dbReference>
<dbReference type="GO" id="GO:0051536">
    <property type="term" value="F:iron-sulfur cluster binding"/>
    <property type="evidence" value="ECO:0007669"/>
    <property type="project" value="UniProtKB-KW"/>
</dbReference>
<evidence type="ECO:0000256" key="4">
    <source>
        <dbReference type="ARBA" id="ARBA00022723"/>
    </source>
</evidence>
<dbReference type="PANTHER" id="PTHR11228:SF34">
    <property type="entry name" value="TUNGSTEN-CONTAINING ALDEHYDE FERREDOXIN OXIDOREDUCTASE COFACTOR MODIFYING PROTEIN"/>
    <property type="match status" value="1"/>
</dbReference>
<dbReference type="InterPro" id="IPR013785">
    <property type="entry name" value="Aldolase_TIM"/>
</dbReference>
<keyword evidence="3" id="KW-0949">S-adenosyl-L-methionine</keyword>
<dbReference type="EMBL" id="CP001629">
    <property type="protein sequence ID" value="ACU91155.1"/>
    <property type="molecule type" value="Genomic_DNA"/>
</dbReference>
<dbReference type="Pfam" id="PF13186">
    <property type="entry name" value="SPASM"/>
    <property type="match status" value="1"/>
</dbReference>
<dbReference type="InterPro" id="IPR034391">
    <property type="entry name" value="AdoMet-like_SPASM_containing"/>
</dbReference>
<dbReference type="SFLD" id="SFLDS00029">
    <property type="entry name" value="Radical_SAM"/>
    <property type="match status" value="1"/>
</dbReference>
<keyword evidence="5" id="KW-0408">Iron</keyword>
<dbReference type="HOGENOM" id="CLU_009273_1_1_7"/>
<dbReference type="KEGG" id="dba:Dbac_3080"/>
<feature type="domain" description="Radical SAM core" evidence="7">
    <location>
        <begin position="37"/>
        <end position="169"/>
    </location>
</feature>
<gene>
    <name evidence="9" type="ordered locus">Dbac_3080</name>
</gene>
<dbReference type="InterPro" id="IPR007197">
    <property type="entry name" value="rSAM"/>
</dbReference>
<dbReference type="Gene3D" id="3.20.20.70">
    <property type="entry name" value="Aldolase class I"/>
    <property type="match status" value="1"/>
</dbReference>
<evidence type="ECO:0000256" key="5">
    <source>
        <dbReference type="ARBA" id="ARBA00023004"/>
    </source>
</evidence>
<dbReference type="CDD" id="cd01335">
    <property type="entry name" value="Radical_SAM"/>
    <property type="match status" value="1"/>
</dbReference>
<dbReference type="InterPro" id="IPR058240">
    <property type="entry name" value="rSAM_sf"/>
</dbReference>
<name>C7LWU5_DESBD</name>
<dbReference type="RefSeq" id="WP_015775244.1">
    <property type="nucleotide sequence ID" value="NC_013173.1"/>
</dbReference>
<evidence type="ECO:0000259" key="7">
    <source>
        <dbReference type="Pfam" id="PF04055"/>
    </source>
</evidence>
<dbReference type="SFLD" id="SFLDG01067">
    <property type="entry name" value="SPASM/twitch_domain_containing"/>
    <property type="match status" value="1"/>
</dbReference>
<dbReference type="InterPro" id="IPR050377">
    <property type="entry name" value="Radical_SAM_PqqE_MftC-like"/>
</dbReference>
<keyword evidence="4" id="KW-0479">Metal-binding</keyword>
<evidence type="ECO:0000256" key="6">
    <source>
        <dbReference type="ARBA" id="ARBA00023014"/>
    </source>
</evidence>
<accession>C7LWU5</accession>
<keyword evidence="10" id="KW-1185">Reference proteome</keyword>
<dbReference type="PANTHER" id="PTHR11228">
    <property type="entry name" value="RADICAL SAM DOMAIN PROTEIN"/>
    <property type="match status" value="1"/>
</dbReference>
<dbReference type="AlphaFoldDB" id="C7LWU5"/>
<dbReference type="OrthoDB" id="9772409at2"/>
<reference evidence="9 10" key="1">
    <citation type="journal article" date="2009" name="Stand. Genomic Sci.">
        <title>Complete genome sequence of Desulfomicrobium baculatum type strain (X).</title>
        <authorList>
            <person name="Copeland A."/>
            <person name="Spring S."/>
            <person name="Goker M."/>
            <person name="Schneider S."/>
            <person name="Lapidus A."/>
            <person name="Del Rio T.G."/>
            <person name="Tice H."/>
            <person name="Cheng J.F."/>
            <person name="Chen F."/>
            <person name="Nolan M."/>
            <person name="Bruce D."/>
            <person name="Goodwin L."/>
            <person name="Pitluck S."/>
            <person name="Ivanova N."/>
            <person name="Mavrommatis K."/>
            <person name="Ovchinnikova G."/>
            <person name="Pati A."/>
            <person name="Chen A."/>
            <person name="Palaniappan K."/>
            <person name="Land M."/>
            <person name="Hauser L."/>
            <person name="Chang Y.J."/>
            <person name="Jeffries C.C."/>
            <person name="Meincke L."/>
            <person name="Sims D."/>
            <person name="Brettin T."/>
            <person name="Detter J.C."/>
            <person name="Han C."/>
            <person name="Chain P."/>
            <person name="Bristow J."/>
            <person name="Eisen J.A."/>
            <person name="Markowitz V."/>
            <person name="Hugenholtz P."/>
            <person name="Kyrpides N.C."/>
            <person name="Klenk H.P."/>
            <person name="Lucas S."/>
        </authorList>
    </citation>
    <scope>NUCLEOTIDE SEQUENCE [LARGE SCALE GENOMIC DNA]</scope>
    <source>
        <strain evidence="10">DSM 4028 / VKM B-1378 / X</strain>
    </source>
</reference>
<feature type="domain" description="4Fe4S-binding SPASM" evidence="8">
    <location>
        <begin position="269"/>
        <end position="342"/>
    </location>
</feature>
<keyword evidence="2" id="KW-0004">4Fe-4S</keyword>
<dbReference type="Pfam" id="PF04055">
    <property type="entry name" value="Radical_SAM"/>
    <property type="match status" value="1"/>
</dbReference>